<dbReference type="SUPFAM" id="SSF53850">
    <property type="entry name" value="Periplasmic binding protein-like II"/>
    <property type="match status" value="1"/>
</dbReference>
<feature type="lipid moiety-binding region" description="S-diacylglycerol cysteine" evidence="7">
    <location>
        <position position="24"/>
    </location>
</feature>
<feature type="chain" id="PRO_5002605343" description="Lipoprotein" evidence="8">
    <location>
        <begin position="24"/>
        <end position="268"/>
    </location>
</feature>
<dbReference type="Gene3D" id="3.40.190.10">
    <property type="entry name" value="Periplasmic binding protein-like II"/>
    <property type="match status" value="2"/>
</dbReference>
<organism evidence="9 10">
    <name type="scientific">Treponema pallidum subsp. pallidum (strain SS14)</name>
    <dbReference type="NCBI Taxonomy" id="455434"/>
    <lineage>
        <taxon>Bacteria</taxon>
        <taxon>Pseudomonadati</taxon>
        <taxon>Spirochaetota</taxon>
        <taxon>Spirochaetia</taxon>
        <taxon>Spirochaetales</taxon>
        <taxon>Treponemataceae</taxon>
        <taxon>Treponema</taxon>
    </lineage>
</organism>
<protein>
    <recommendedName>
        <fullName evidence="6">Lipoprotein</fullName>
    </recommendedName>
</protein>
<dbReference type="PROSITE" id="PS51257">
    <property type="entry name" value="PROKAR_LIPOPROTEIN"/>
    <property type="match status" value="1"/>
</dbReference>
<dbReference type="Pfam" id="PF03180">
    <property type="entry name" value="Lipoprotein_9"/>
    <property type="match status" value="1"/>
</dbReference>
<evidence type="ECO:0000256" key="5">
    <source>
        <dbReference type="ARBA" id="ARBA00023288"/>
    </source>
</evidence>
<dbReference type="SMR" id="A0A0H3BLH8"/>
<evidence type="ECO:0000256" key="8">
    <source>
        <dbReference type="SAM" id="SignalP"/>
    </source>
</evidence>
<dbReference type="InterPro" id="IPR004872">
    <property type="entry name" value="Lipoprotein_NlpA"/>
</dbReference>
<evidence type="ECO:0000256" key="2">
    <source>
        <dbReference type="ARBA" id="ARBA00022729"/>
    </source>
</evidence>
<name>A0A0H3BLH8_TREPS</name>
<evidence type="ECO:0000256" key="4">
    <source>
        <dbReference type="ARBA" id="ARBA00023139"/>
    </source>
</evidence>
<evidence type="ECO:0000256" key="6">
    <source>
        <dbReference type="PIRNR" id="PIRNR002854"/>
    </source>
</evidence>
<dbReference type="AlphaFoldDB" id="A0A0H3BLH8"/>
<dbReference type="RefSeq" id="WP_010882265.1">
    <property type="nucleotide sequence ID" value="NC_010741.1"/>
</dbReference>
<keyword evidence="4" id="KW-0564">Palmitate</keyword>
<dbReference type="PATRIC" id="fig|455434.6.peg.809"/>
<reference evidence="9 10" key="1">
    <citation type="journal article" date="2008" name="BMC Microbiol.">
        <title>Complete genome sequence of Treponema pallidum ssp. pallidum strain SS14 determined with oligonucleotide arrays.</title>
        <authorList>
            <person name="Matejkova P."/>
            <person name="Strouhal M."/>
            <person name="Smajs D."/>
            <person name="Norris S.J."/>
            <person name="Palzkill T."/>
            <person name="Petrosino J.F."/>
            <person name="Sodergren E."/>
            <person name="Norton J.E."/>
            <person name="Singh J."/>
            <person name="Richmond T.A."/>
            <person name="Molla M.N."/>
            <person name="Albert T.J."/>
            <person name="Weinstock G.M."/>
        </authorList>
    </citation>
    <scope>NUCLEOTIDE SEQUENCE [LARGE SCALE GENOMIC DNA]</scope>
    <source>
        <strain evidence="9 10">SS14</strain>
    </source>
</reference>
<evidence type="ECO:0000313" key="10">
    <source>
        <dbReference type="Proteomes" id="UP000001202"/>
    </source>
</evidence>
<comment type="similarity">
    <text evidence="6">Belongs to the nlpA lipoprotein family.</text>
</comment>
<sequence length="268" mass="29081">MKGKTVSAALVGKLIALSVGVVACTQVKDETVGVGVLSEPHARLLEIAKEEVKKQHIELRIVEFTNYVALNEAVMRGDILMNFFQHVPHMQQFNQEHNGDLVSVGNVHVEPLALYSRTYRHVSDFPAGAVIAIPNDSSNEARALRLLEAAGFIRMRAGSGLFATVEDVQQNVRNVVLQEVESALLPRVFDQVDGAVINGNYAIMAGLSARRDGLAVEPDASAYANVLVVKRGNEADARVQAVLRALCGGRVRTYLKERYKGGEVAPAL</sequence>
<keyword evidence="2 8" id="KW-0732">Signal</keyword>
<gene>
    <name evidence="9" type="primary">tpn32</name>
    <name evidence="9" type="ordered locus">TPASS_0821</name>
</gene>
<dbReference type="KEGG" id="tpp:TPASS_0821"/>
<evidence type="ECO:0000256" key="7">
    <source>
        <dbReference type="PIRSR" id="PIRSR002854-1"/>
    </source>
</evidence>
<keyword evidence="5 6" id="KW-0449">Lipoprotein</keyword>
<evidence type="ECO:0000313" key="9">
    <source>
        <dbReference type="EMBL" id="ACD71238.1"/>
    </source>
</evidence>
<comment type="subcellular location">
    <subcellularLocation>
        <location evidence="1">Membrane</location>
        <topology evidence="1">Lipid-anchor</topology>
    </subcellularLocation>
</comment>
<dbReference type="Proteomes" id="UP000001202">
    <property type="component" value="Chromosome"/>
</dbReference>
<accession>A0A0H3BLH8</accession>
<dbReference type="GeneID" id="93876579"/>
<keyword evidence="3" id="KW-0472">Membrane</keyword>
<feature type="signal peptide" evidence="8">
    <location>
        <begin position="1"/>
        <end position="23"/>
    </location>
</feature>
<dbReference type="EMBL" id="CP000805">
    <property type="protein sequence ID" value="ACD71238.1"/>
    <property type="molecule type" value="Genomic_DNA"/>
</dbReference>
<dbReference type="PANTHER" id="PTHR30429:SF0">
    <property type="entry name" value="METHIONINE-BINDING LIPOPROTEIN METQ"/>
    <property type="match status" value="1"/>
</dbReference>
<proteinExistence type="inferred from homology"/>
<dbReference type="PANTHER" id="PTHR30429">
    <property type="entry name" value="D-METHIONINE-BINDING LIPOPROTEIN METQ"/>
    <property type="match status" value="1"/>
</dbReference>
<dbReference type="PIRSF" id="PIRSF002854">
    <property type="entry name" value="MetQ"/>
    <property type="match status" value="1"/>
</dbReference>
<dbReference type="GO" id="GO:0016020">
    <property type="term" value="C:membrane"/>
    <property type="evidence" value="ECO:0007669"/>
    <property type="project" value="UniProtKB-SubCell"/>
</dbReference>
<dbReference type="CDD" id="cd13597">
    <property type="entry name" value="PBP2_lipoprotein_Tp32"/>
    <property type="match status" value="1"/>
</dbReference>
<evidence type="ECO:0000256" key="3">
    <source>
        <dbReference type="ARBA" id="ARBA00023136"/>
    </source>
</evidence>
<evidence type="ECO:0000256" key="1">
    <source>
        <dbReference type="ARBA" id="ARBA00004635"/>
    </source>
</evidence>